<organism evidence="1 2">
    <name type="scientific">Aneurinibacillus aneurinilyticus ATCC 12856</name>
    <dbReference type="NCBI Taxonomy" id="649747"/>
    <lineage>
        <taxon>Bacteria</taxon>
        <taxon>Bacillati</taxon>
        <taxon>Bacillota</taxon>
        <taxon>Bacilli</taxon>
        <taxon>Bacillales</taxon>
        <taxon>Paenibacillaceae</taxon>
        <taxon>Aneurinibacillus group</taxon>
        <taxon>Aneurinibacillus</taxon>
    </lineage>
</organism>
<protein>
    <submittedName>
        <fullName evidence="1">Uncharacterized protein</fullName>
    </submittedName>
</protein>
<dbReference type="EMBL" id="AWSJ01000257">
    <property type="protein sequence ID" value="ERI07654.1"/>
    <property type="molecule type" value="Genomic_DNA"/>
</dbReference>
<accession>U1WGF0</accession>
<evidence type="ECO:0000313" key="2">
    <source>
        <dbReference type="Proteomes" id="UP000016511"/>
    </source>
</evidence>
<gene>
    <name evidence="1" type="ORF">HMPREF0083_04269</name>
</gene>
<evidence type="ECO:0000313" key="1">
    <source>
        <dbReference type="EMBL" id="ERI07654.1"/>
    </source>
</evidence>
<comment type="caution">
    <text evidence="1">The sequence shown here is derived from an EMBL/GenBank/DDBJ whole genome shotgun (WGS) entry which is preliminary data.</text>
</comment>
<dbReference type="Proteomes" id="UP000016511">
    <property type="component" value="Unassembled WGS sequence"/>
</dbReference>
<name>U1WGF0_ANEAE</name>
<keyword evidence="2" id="KW-1185">Reference proteome</keyword>
<dbReference type="HOGENOM" id="CLU_2696476_0_0_9"/>
<dbReference type="AlphaFoldDB" id="U1WGF0"/>
<proteinExistence type="predicted"/>
<reference evidence="1 2" key="1">
    <citation type="submission" date="2013-08" db="EMBL/GenBank/DDBJ databases">
        <authorList>
            <person name="Weinstock G."/>
            <person name="Sodergren E."/>
            <person name="Wylie T."/>
            <person name="Fulton L."/>
            <person name="Fulton R."/>
            <person name="Fronick C."/>
            <person name="O'Laughlin M."/>
            <person name="Godfrey J."/>
            <person name="Miner T."/>
            <person name="Herter B."/>
            <person name="Appelbaum E."/>
            <person name="Cordes M."/>
            <person name="Lek S."/>
            <person name="Wollam A."/>
            <person name="Pepin K.H."/>
            <person name="Palsikar V.B."/>
            <person name="Mitreva M."/>
            <person name="Wilson R.K."/>
        </authorList>
    </citation>
    <scope>NUCLEOTIDE SEQUENCE [LARGE SCALE GENOMIC DNA]</scope>
    <source>
        <strain evidence="1 2">ATCC 12856</strain>
    </source>
</reference>
<sequence length="73" mass="8278">MFLGFYLNVVGYKPSNTVLTGVRAVEFYLNVVGYKPKINQSFSNIIIQFYLNVVGYKRLKCSLTSTPLCVSFI</sequence>